<dbReference type="InterPro" id="IPR017850">
    <property type="entry name" value="Alkaline_phosphatase_core_sf"/>
</dbReference>
<keyword evidence="1" id="KW-1185">Reference proteome</keyword>
<dbReference type="RefSeq" id="XP_065666907.1">
    <property type="nucleotide sequence ID" value="XM_065810835.1"/>
</dbReference>
<name>A0ABM4CY76_HYDVU</name>
<gene>
    <name evidence="2" type="primary">LOC105844134</name>
</gene>
<protein>
    <submittedName>
        <fullName evidence="2">Uncharacterized protein LOC105844134</fullName>
    </submittedName>
</protein>
<dbReference type="PANTHER" id="PTHR10974">
    <property type="entry name" value="FI08016P-RELATED"/>
    <property type="match status" value="1"/>
</dbReference>
<accession>A0ABM4CY76</accession>
<dbReference type="InterPro" id="IPR004245">
    <property type="entry name" value="DUF229"/>
</dbReference>
<evidence type="ECO:0000313" key="1">
    <source>
        <dbReference type="Proteomes" id="UP001652625"/>
    </source>
</evidence>
<proteinExistence type="predicted"/>
<organism evidence="1 2">
    <name type="scientific">Hydra vulgaris</name>
    <name type="common">Hydra</name>
    <name type="synonym">Hydra attenuata</name>
    <dbReference type="NCBI Taxonomy" id="6087"/>
    <lineage>
        <taxon>Eukaryota</taxon>
        <taxon>Metazoa</taxon>
        <taxon>Cnidaria</taxon>
        <taxon>Hydrozoa</taxon>
        <taxon>Hydroidolina</taxon>
        <taxon>Anthoathecata</taxon>
        <taxon>Aplanulata</taxon>
        <taxon>Hydridae</taxon>
        <taxon>Hydra</taxon>
    </lineage>
</organism>
<evidence type="ECO:0000313" key="2">
    <source>
        <dbReference type="RefSeq" id="XP_065666907.1"/>
    </source>
</evidence>
<reference evidence="2" key="1">
    <citation type="submission" date="2025-08" db="UniProtKB">
        <authorList>
            <consortium name="RefSeq"/>
        </authorList>
    </citation>
    <scope>IDENTIFICATION</scope>
</reference>
<dbReference type="Gene3D" id="3.40.720.10">
    <property type="entry name" value="Alkaline Phosphatase, subunit A"/>
    <property type="match status" value="1"/>
</dbReference>
<dbReference type="GeneID" id="105844134"/>
<dbReference type="Proteomes" id="UP001652625">
    <property type="component" value="Chromosome 11"/>
</dbReference>
<sequence length="814" mass="95436">MRKFLRVIIKVFVGLSLVCLLFNYMRGFNTFSSINYQSFLSKIKRMQFVKEPKVELSKCPSFFLNLSSRQNEINSNRRCKPKNLSEADCKAAKKWYGVRTFDYSCPKIISSQYIYDICKFRDSHDFNRDKWKLDCNTRICGKNVIRVGVMQPDYGLMMDPTIWFTARTNTEIQRIIRRLIKEADEHDFCIITCANQRLFIKQALVLPPLIKTKNKKIENKKMNINLLLLDSVSRQHFYRLLPNSVHQLENISSKVTVYDFELFQSLAPRTFPNMRALFSGMVDQDSDDEKNSYGIESLFGKFSKIGYQTILQEDSCWYDPWGAIITENKHNMKLLYNTYDYQNIWRILQEKLDRLPVDSYGLTHLSCEVFKSYGTTNQFNYPSKVCYNGYHLPEYYLNYTYKYLKAAENINEAYPLFIYTHLNTGHETTGRRIAHNDFVLARFLGQVAQLQNTLTIVFSDHGPKTSKFSRDYLAGRHEIGQAMMFMILPEKTKAVLGEKRMTALKLNQQRLITHTDLFHTLMNIYSEHPSLQSGLLTEISLERYCSDIPMYTFMSCLCDGWNENLSDSNDEVYWLAEYALGYLNNIITTSLNNTAYLNCERLIGKRFDKIRKRKDNSNNTVYIFDIVVHKYRDEELFEVSVTAFSNKHNSSVAITRWHRVSIYQHFSKCRDKEIDIELCICRKESQNEYNAGREVARLLSIPSFKSTTLARFLDSKCLILLTRKKDFVFISYELSNLCIDRSYNVTFNLLFNNLQSSIKLPQTLVIQPWLIYYVTTLSFIGNSSRNYIQDNITYTQLPTNYYSPTHLTSTLQKN</sequence>
<dbReference type="PANTHER" id="PTHR10974:SF39">
    <property type="entry name" value="E2F TRANSCRIPTION FACTOR CC-MB DOMAIN-CONTAINING PROTEIN"/>
    <property type="match status" value="1"/>
</dbReference>
<dbReference type="SUPFAM" id="SSF53649">
    <property type="entry name" value="Alkaline phosphatase-like"/>
    <property type="match status" value="1"/>
</dbReference>
<dbReference type="Pfam" id="PF02995">
    <property type="entry name" value="DUF229"/>
    <property type="match status" value="1"/>
</dbReference>